<feature type="binding site" evidence="7">
    <location>
        <position position="133"/>
    </location>
    <ligand>
        <name>[2Fe-2S] cluster</name>
        <dbReference type="ChEBI" id="CHEBI:190135"/>
    </ligand>
</feature>
<evidence type="ECO:0000256" key="5">
    <source>
        <dbReference type="ARBA" id="ARBA00023014"/>
    </source>
</evidence>
<keyword evidence="4 7" id="KW-0408">Iron</keyword>
<evidence type="ECO:0000313" key="9">
    <source>
        <dbReference type="Proteomes" id="UP000001803"/>
    </source>
</evidence>
<dbReference type="PANTHER" id="PTHR43342">
    <property type="entry name" value="NADH-QUINONE OXIDOREDUCTASE, E SUBUNIT"/>
    <property type="match status" value="1"/>
</dbReference>
<keyword evidence="3 7" id="KW-0479">Metal-binding</keyword>
<protein>
    <submittedName>
        <fullName evidence="8">DH:ubiquinone oxidoreductase 24 kDa subunit</fullName>
    </submittedName>
</protein>
<comment type="cofactor">
    <cofactor evidence="7">
        <name>[2Fe-2S] cluster</name>
        <dbReference type="ChEBI" id="CHEBI:190135"/>
    </cofactor>
    <text evidence="7">Binds 1 [2Fe-2S] cluster.</text>
</comment>
<evidence type="ECO:0000256" key="6">
    <source>
        <dbReference type="ARBA" id="ARBA00034078"/>
    </source>
</evidence>
<dbReference type="GO" id="GO:0046872">
    <property type="term" value="F:metal ion binding"/>
    <property type="evidence" value="ECO:0007669"/>
    <property type="project" value="UniProtKB-KW"/>
</dbReference>
<keyword evidence="2 7" id="KW-0001">2Fe-2S</keyword>
<dbReference type="Pfam" id="PF01257">
    <property type="entry name" value="2Fe-2S_thioredx"/>
    <property type="match status" value="1"/>
</dbReference>
<comment type="cofactor">
    <cofactor evidence="6">
        <name>[2Fe-2S] cluster</name>
        <dbReference type="ChEBI" id="CHEBI:190135"/>
    </cofactor>
</comment>
<reference evidence="8 9" key="1">
    <citation type="journal article" date="2009" name="PLoS ONE">
        <title>Genome sequence of the pathogenic intestinal spirochete Brachyspira hyodysenteriae reveals adaptations to its lifestyle in the porcine large intestine.</title>
        <authorList>
            <person name="Bellgard M.I."/>
            <person name="Wanchanthuek P."/>
            <person name="La T."/>
            <person name="Ryan K."/>
            <person name="Moolhuijzen P."/>
            <person name="Albertyn Z."/>
            <person name="Shaban B."/>
            <person name="Motro Y."/>
            <person name="Dunn D.S."/>
            <person name="Schibeci D."/>
            <person name="Hunter A."/>
            <person name="Barrero R."/>
            <person name="Phillips N.D."/>
            <person name="Hampson D.J."/>
        </authorList>
    </citation>
    <scope>NUCLEOTIDE SEQUENCE [LARGE SCALE GENOMIC DNA]</scope>
    <source>
        <strain evidence="9">ATCC 49526 / WA1</strain>
    </source>
</reference>
<keyword evidence="9" id="KW-1185">Reference proteome</keyword>
<keyword evidence="5 7" id="KW-0411">Iron-sulfur</keyword>
<feature type="binding site" evidence="7">
    <location>
        <position position="87"/>
    </location>
    <ligand>
        <name>[2Fe-2S] cluster</name>
        <dbReference type="ChEBI" id="CHEBI:190135"/>
    </ligand>
</feature>
<dbReference type="CDD" id="cd03064">
    <property type="entry name" value="TRX_Fd_NuoE"/>
    <property type="match status" value="1"/>
</dbReference>
<dbReference type="Gene3D" id="1.10.10.1590">
    <property type="entry name" value="NADH-quinone oxidoreductase subunit E"/>
    <property type="match status" value="1"/>
</dbReference>
<dbReference type="InterPro" id="IPR041921">
    <property type="entry name" value="NuoE_N"/>
</dbReference>
<dbReference type="Proteomes" id="UP000001803">
    <property type="component" value="Chromosome"/>
</dbReference>
<dbReference type="Gene3D" id="3.40.30.10">
    <property type="entry name" value="Glutaredoxin"/>
    <property type="match status" value="1"/>
</dbReference>
<dbReference type="STRING" id="565034.BHWA1_02504"/>
<dbReference type="RefSeq" id="WP_012671984.1">
    <property type="nucleotide sequence ID" value="NC_012225.1"/>
</dbReference>
<feature type="binding site" evidence="7">
    <location>
        <position position="129"/>
    </location>
    <ligand>
        <name>[2Fe-2S] cluster</name>
        <dbReference type="ChEBI" id="CHEBI:190135"/>
    </ligand>
</feature>
<dbReference type="InterPro" id="IPR002023">
    <property type="entry name" value="NuoE-like"/>
</dbReference>
<dbReference type="GO" id="GO:0051537">
    <property type="term" value="F:2 iron, 2 sulfur cluster binding"/>
    <property type="evidence" value="ECO:0007669"/>
    <property type="project" value="UniProtKB-KW"/>
</dbReference>
<dbReference type="GO" id="GO:0016491">
    <property type="term" value="F:oxidoreductase activity"/>
    <property type="evidence" value="ECO:0007669"/>
    <property type="project" value="InterPro"/>
</dbReference>
<evidence type="ECO:0000256" key="2">
    <source>
        <dbReference type="ARBA" id="ARBA00022714"/>
    </source>
</evidence>
<name>A0A3B6VDM8_BRAHW</name>
<dbReference type="InterPro" id="IPR036249">
    <property type="entry name" value="Thioredoxin-like_sf"/>
</dbReference>
<accession>A0A3B6VDM8</accession>
<evidence type="ECO:0000256" key="4">
    <source>
        <dbReference type="ARBA" id="ARBA00023004"/>
    </source>
</evidence>
<proteinExistence type="inferred from homology"/>
<comment type="similarity">
    <text evidence="1">Belongs to the complex I 24 kDa subunit family.</text>
</comment>
<feature type="binding site" evidence="7">
    <location>
        <position position="92"/>
    </location>
    <ligand>
        <name>[2Fe-2S] cluster</name>
        <dbReference type="ChEBI" id="CHEBI:190135"/>
    </ligand>
</feature>
<gene>
    <name evidence="8" type="primary">nuoE</name>
    <name evidence="8" type="ordered locus">BHWA1_02504</name>
</gene>
<organism evidence="8 9">
    <name type="scientific">Brachyspira hyodysenteriae (strain ATCC 49526 / WA1)</name>
    <dbReference type="NCBI Taxonomy" id="565034"/>
    <lineage>
        <taxon>Bacteria</taxon>
        <taxon>Pseudomonadati</taxon>
        <taxon>Spirochaetota</taxon>
        <taxon>Spirochaetia</taxon>
        <taxon>Brachyspirales</taxon>
        <taxon>Brachyspiraceae</taxon>
        <taxon>Brachyspira</taxon>
    </lineage>
</organism>
<dbReference type="KEGG" id="bhy:BHWA1_02504"/>
<dbReference type="AlphaFoldDB" id="A0A3B6VDM8"/>
<evidence type="ECO:0000256" key="3">
    <source>
        <dbReference type="ARBA" id="ARBA00022723"/>
    </source>
</evidence>
<sequence>MSEDVSLLTQEDIADEIKSLVSKWKDAEGNLIMICHGIQKHYGYVPRNVAKYVSEETNIPLARIYEILTFYNYFTLEPPAENNIAVCMGTACYLKGGGQLVEEIKRKLNLKGDQKYSADRKYKLEEVRCIGCCGLAPVITFNEEVSGRVVIDDIAKFIKNNNEEEKKS</sequence>
<dbReference type="InterPro" id="IPR042128">
    <property type="entry name" value="NuoE_dom"/>
</dbReference>
<dbReference type="EMBL" id="CP001357">
    <property type="protein sequence ID" value="ACN84957.1"/>
    <property type="molecule type" value="Genomic_DNA"/>
</dbReference>
<dbReference type="PIRSF" id="PIRSF000216">
    <property type="entry name" value="NADH_DH_24kDa"/>
    <property type="match status" value="1"/>
</dbReference>
<evidence type="ECO:0000256" key="1">
    <source>
        <dbReference type="ARBA" id="ARBA00010643"/>
    </source>
</evidence>
<evidence type="ECO:0000313" key="8">
    <source>
        <dbReference type="EMBL" id="ACN84957.1"/>
    </source>
</evidence>
<evidence type="ECO:0000256" key="7">
    <source>
        <dbReference type="PIRSR" id="PIRSR000216-1"/>
    </source>
</evidence>
<dbReference type="SUPFAM" id="SSF52833">
    <property type="entry name" value="Thioredoxin-like"/>
    <property type="match status" value="1"/>
</dbReference>
<dbReference type="GeneID" id="63963644"/>
<dbReference type="InterPro" id="IPR028431">
    <property type="entry name" value="NADP_DH_HndA-like"/>
</dbReference>
<dbReference type="PANTHER" id="PTHR43342:SF2">
    <property type="entry name" value="POTENTIAL NAD-REDUCING HYDROGENASE SUBUNIT"/>
    <property type="match status" value="1"/>
</dbReference>